<dbReference type="AlphaFoldDB" id="A0AAN8ZX49"/>
<organism evidence="1 2">
    <name type="scientific">Halocaridina rubra</name>
    <name type="common">Hawaiian red shrimp</name>
    <dbReference type="NCBI Taxonomy" id="373956"/>
    <lineage>
        <taxon>Eukaryota</taxon>
        <taxon>Metazoa</taxon>
        <taxon>Ecdysozoa</taxon>
        <taxon>Arthropoda</taxon>
        <taxon>Crustacea</taxon>
        <taxon>Multicrustacea</taxon>
        <taxon>Malacostraca</taxon>
        <taxon>Eumalacostraca</taxon>
        <taxon>Eucarida</taxon>
        <taxon>Decapoda</taxon>
        <taxon>Pleocyemata</taxon>
        <taxon>Caridea</taxon>
        <taxon>Atyoidea</taxon>
        <taxon>Atyidae</taxon>
        <taxon>Halocaridina</taxon>
    </lineage>
</organism>
<sequence length="79" mass="8975">ILVRDGKINLQLGFISVTMGGRAREDICPETDSSLELSKSLMSDIKTLWYFFSAPIKFQRKTNGLLRWNILAHHPSKAI</sequence>
<accession>A0AAN8ZX49</accession>
<protein>
    <submittedName>
        <fullName evidence="1">Uncharacterized protein</fullName>
    </submittedName>
</protein>
<dbReference type="Proteomes" id="UP001381693">
    <property type="component" value="Unassembled WGS sequence"/>
</dbReference>
<dbReference type="EMBL" id="JAXCGZ010013729">
    <property type="protein sequence ID" value="KAK7072036.1"/>
    <property type="molecule type" value="Genomic_DNA"/>
</dbReference>
<keyword evidence="2" id="KW-1185">Reference proteome</keyword>
<proteinExistence type="predicted"/>
<gene>
    <name evidence="1" type="ORF">SK128_022860</name>
</gene>
<name>A0AAN8ZX49_HALRR</name>
<feature type="non-terminal residue" evidence="1">
    <location>
        <position position="1"/>
    </location>
</feature>
<reference evidence="1 2" key="1">
    <citation type="submission" date="2023-11" db="EMBL/GenBank/DDBJ databases">
        <title>Halocaridina rubra genome assembly.</title>
        <authorList>
            <person name="Smith C."/>
        </authorList>
    </citation>
    <scope>NUCLEOTIDE SEQUENCE [LARGE SCALE GENOMIC DNA]</scope>
    <source>
        <strain evidence="1">EP-1</strain>
        <tissue evidence="1">Whole</tissue>
    </source>
</reference>
<evidence type="ECO:0000313" key="2">
    <source>
        <dbReference type="Proteomes" id="UP001381693"/>
    </source>
</evidence>
<comment type="caution">
    <text evidence="1">The sequence shown here is derived from an EMBL/GenBank/DDBJ whole genome shotgun (WGS) entry which is preliminary data.</text>
</comment>
<evidence type="ECO:0000313" key="1">
    <source>
        <dbReference type="EMBL" id="KAK7072036.1"/>
    </source>
</evidence>